<comment type="subcellular location">
    <subcellularLocation>
        <location evidence="1">Cell inner membrane</location>
        <topology evidence="1">Multi-pass membrane protein</topology>
    </subcellularLocation>
    <subcellularLocation>
        <location evidence="9">Cell membrane</location>
        <topology evidence="9">Multi-pass membrane protein</topology>
    </subcellularLocation>
</comment>
<keyword evidence="9" id="KW-0645">Protease</keyword>
<feature type="transmembrane region" description="Helical" evidence="10">
    <location>
        <begin position="232"/>
        <end position="252"/>
    </location>
</feature>
<keyword evidence="7 10" id="KW-0472">Membrane</keyword>
<feature type="transmembrane region" description="Helical" evidence="10">
    <location>
        <begin position="130"/>
        <end position="148"/>
    </location>
</feature>
<dbReference type="GO" id="GO:0032259">
    <property type="term" value="P:methylation"/>
    <property type="evidence" value="ECO:0007669"/>
    <property type="project" value="UniProtKB-KW"/>
</dbReference>
<keyword evidence="14" id="KW-1185">Reference proteome</keyword>
<evidence type="ECO:0000256" key="3">
    <source>
        <dbReference type="ARBA" id="ARBA00022475"/>
    </source>
</evidence>
<dbReference type="InterPro" id="IPR010627">
    <property type="entry name" value="Prepilin_pept_A24_N"/>
</dbReference>
<keyword evidence="4" id="KW-0997">Cell inner membrane</keyword>
<evidence type="ECO:0000313" key="13">
    <source>
        <dbReference type="EMBL" id="CAL1239165.1"/>
    </source>
</evidence>
<evidence type="ECO:0000256" key="10">
    <source>
        <dbReference type="SAM" id="Phobius"/>
    </source>
</evidence>
<name>A0ABM9NEZ2_9GAMM</name>
<evidence type="ECO:0000256" key="4">
    <source>
        <dbReference type="ARBA" id="ARBA00022519"/>
    </source>
</evidence>
<comment type="catalytic activity">
    <reaction evidence="9">
        <text>Typically cleaves a -Gly-|-Phe- bond to release an N-terminal, basic peptide of 5-8 residues from type IV prepilin, and then N-methylates the new N-terminal amino group, the methyl donor being S-adenosyl-L-methionine.</text>
        <dbReference type="EC" id="3.4.23.43"/>
    </reaction>
</comment>
<dbReference type="InterPro" id="IPR014032">
    <property type="entry name" value="Peptidase_A24A_bac"/>
</dbReference>
<evidence type="ECO:0000256" key="9">
    <source>
        <dbReference type="RuleBase" id="RU003794"/>
    </source>
</evidence>
<keyword evidence="9" id="KW-0511">Multifunctional enzyme</keyword>
<comment type="similarity">
    <text evidence="2 8">Belongs to the peptidase A24 family.</text>
</comment>
<feature type="transmembrane region" description="Helical" evidence="10">
    <location>
        <begin position="155"/>
        <end position="173"/>
    </location>
</feature>
<dbReference type="Proteomes" id="UP001497493">
    <property type="component" value="Chromosome"/>
</dbReference>
<keyword evidence="9 13" id="KW-0489">Methyltransferase</keyword>
<keyword evidence="5 9" id="KW-0812">Transmembrane</keyword>
<keyword evidence="3" id="KW-1003">Cell membrane</keyword>
<feature type="domain" description="Prepilin peptidase A24 N-terminal" evidence="12">
    <location>
        <begin position="21"/>
        <end position="126"/>
    </location>
</feature>
<dbReference type="EC" id="2.1.1.-" evidence="9"/>
<gene>
    <name evidence="13" type="primary">pilD</name>
    <name evidence="13" type="ORF">MECH1_V1_0389</name>
</gene>
<dbReference type="PANTHER" id="PTHR30487">
    <property type="entry name" value="TYPE 4 PREPILIN-LIKE PROTEINS LEADER PEPTIDE-PROCESSING ENZYME"/>
    <property type="match status" value="1"/>
</dbReference>
<sequence length="291" mass="31262">MEALAQALEHQRAFFLGAVGLIGLLVGSFLNVVIHRLPIMLERAWRQECREFLGLEPEAAKPYNLLLPRSHCPACGKPIGFWENIPVASYLALGGRCLGCGARISLRYVLVELLTAALSVAVAWRFGVSLQTAAALALTFGLIALSFIDLDQQLLPDAIVLPLLWLGLFLTLFQVFTDSASGVLGAISGYLSLWTVHRLFKWITGKDGMGQGDFKLLALLGAWLGWTKLPAVILLSSLAGAAVGLTMVVAMGRDRHLPIAYGPYLAAAGWIALLWGDAITGAYLEVLGIPA</sequence>
<feature type="domain" description="Prepilin type IV endopeptidase peptidase" evidence="11">
    <location>
        <begin position="137"/>
        <end position="245"/>
    </location>
</feature>
<keyword evidence="9 13" id="KW-0378">Hydrolase</keyword>
<accession>A0ABM9NEZ2</accession>
<evidence type="ECO:0000256" key="6">
    <source>
        <dbReference type="ARBA" id="ARBA00022989"/>
    </source>
</evidence>
<evidence type="ECO:0000256" key="2">
    <source>
        <dbReference type="ARBA" id="ARBA00005801"/>
    </source>
</evidence>
<dbReference type="PANTHER" id="PTHR30487:SF0">
    <property type="entry name" value="PREPILIN LEADER PEPTIDASE_N-METHYLTRANSFERASE-RELATED"/>
    <property type="match status" value="1"/>
</dbReference>
<keyword evidence="6 10" id="KW-1133">Transmembrane helix</keyword>
<feature type="transmembrane region" description="Helical" evidence="10">
    <location>
        <begin position="264"/>
        <end position="284"/>
    </location>
</feature>
<evidence type="ECO:0000256" key="8">
    <source>
        <dbReference type="RuleBase" id="RU003793"/>
    </source>
</evidence>
<dbReference type="Pfam" id="PF06750">
    <property type="entry name" value="A24_N_bact"/>
    <property type="match status" value="1"/>
</dbReference>
<reference evidence="13 14" key="1">
    <citation type="submission" date="2024-04" db="EMBL/GenBank/DDBJ databases">
        <authorList>
            <person name="Cremers G."/>
        </authorList>
    </citation>
    <scope>NUCLEOTIDE SEQUENCE [LARGE SCALE GENOMIC DNA]</scope>
    <source>
        <strain evidence="13">MeCH1-AG</strain>
    </source>
</reference>
<dbReference type="GO" id="GO:0008168">
    <property type="term" value="F:methyltransferase activity"/>
    <property type="evidence" value="ECO:0007669"/>
    <property type="project" value="UniProtKB-KW"/>
</dbReference>
<evidence type="ECO:0000256" key="5">
    <source>
        <dbReference type="ARBA" id="ARBA00022692"/>
    </source>
</evidence>
<evidence type="ECO:0000256" key="1">
    <source>
        <dbReference type="ARBA" id="ARBA00004429"/>
    </source>
</evidence>
<dbReference type="Pfam" id="PF01478">
    <property type="entry name" value="Peptidase_A24"/>
    <property type="match status" value="1"/>
</dbReference>
<evidence type="ECO:0000259" key="11">
    <source>
        <dbReference type="Pfam" id="PF01478"/>
    </source>
</evidence>
<evidence type="ECO:0000259" key="12">
    <source>
        <dbReference type="Pfam" id="PF06750"/>
    </source>
</evidence>
<comment type="function">
    <text evidence="9">Plays an essential role in type IV pili and type II pseudopili formation by proteolytically removing the leader sequence from substrate proteins and subsequently monomethylating the alpha-amino group of the newly exposed N-terminal phenylalanine.</text>
</comment>
<protein>
    <recommendedName>
        <fullName evidence="9">Prepilin leader peptidase/N-methyltransferase</fullName>
        <ecNumber evidence="9">2.1.1.-</ecNumber>
        <ecNumber evidence="9">3.4.23.43</ecNumber>
    </recommendedName>
</protein>
<feature type="transmembrane region" description="Helical" evidence="10">
    <location>
        <begin position="179"/>
        <end position="196"/>
    </location>
</feature>
<proteinExistence type="inferred from homology"/>
<keyword evidence="9 13" id="KW-0808">Transferase</keyword>
<evidence type="ECO:0000313" key="14">
    <source>
        <dbReference type="Proteomes" id="UP001497493"/>
    </source>
</evidence>
<feature type="transmembrane region" description="Helical" evidence="10">
    <location>
        <begin position="12"/>
        <end position="34"/>
    </location>
</feature>
<dbReference type="InterPro" id="IPR050882">
    <property type="entry name" value="Prepilin_peptidase/N-MTase"/>
</dbReference>
<organism evidence="13 14">
    <name type="scientific">Candidatus Methylocalor cossyra</name>
    <dbReference type="NCBI Taxonomy" id="3108543"/>
    <lineage>
        <taxon>Bacteria</taxon>
        <taxon>Pseudomonadati</taxon>
        <taxon>Pseudomonadota</taxon>
        <taxon>Gammaproteobacteria</taxon>
        <taxon>Methylococcales</taxon>
        <taxon>Methylococcaceae</taxon>
        <taxon>Candidatus Methylocalor</taxon>
    </lineage>
</organism>
<dbReference type="EMBL" id="OZ026884">
    <property type="protein sequence ID" value="CAL1239165.1"/>
    <property type="molecule type" value="Genomic_DNA"/>
</dbReference>
<dbReference type="GO" id="GO:0004190">
    <property type="term" value="F:aspartic-type endopeptidase activity"/>
    <property type="evidence" value="ECO:0007669"/>
    <property type="project" value="UniProtKB-EC"/>
</dbReference>
<dbReference type="RefSeq" id="WP_348758751.1">
    <property type="nucleotide sequence ID" value="NZ_OZ026884.1"/>
</dbReference>
<evidence type="ECO:0000256" key="7">
    <source>
        <dbReference type="ARBA" id="ARBA00023136"/>
    </source>
</evidence>
<dbReference type="EC" id="3.4.23.43" evidence="9"/>
<dbReference type="InterPro" id="IPR000045">
    <property type="entry name" value="Prepilin_IV_endopep_pep"/>
</dbReference>
<dbReference type="PRINTS" id="PR00864">
    <property type="entry name" value="PREPILNPTASE"/>
</dbReference>
<dbReference type="Gene3D" id="1.20.120.1220">
    <property type="match status" value="1"/>
</dbReference>